<reference evidence="1 3" key="1">
    <citation type="journal article" date="2019" name="Nat. Med.">
        <title>A library of human gut bacterial isolates paired with longitudinal multiomics data enables mechanistic microbiome research.</title>
        <authorList>
            <person name="Poyet M."/>
            <person name="Groussin M."/>
            <person name="Gibbons S.M."/>
            <person name="Avila-Pacheco J."/>
            <person name="Jiang X."/>
            <person name="Kearney S.M."/>
            <person name="Perrotta A.R."/>
            <person name="Berdy B."/>
            <person name="Zhao S."/>
            <person name="Lieberman T.D."/>
            <person name="Swanson P.K."/>
            <person name="Smith M."/>
            <person name="Roesemann S."/>
            <person name="Alexander J.E."/>
            <person name="Rich S.A."/>
            <person name="Livny J."/>
            <person name="Vlamakis H."/>
            <person name="Clish C."/>
            <person name="Bullock K."/>
            <person name="Deik A."/>
            <person name="Scott J."/>
            <person name="Pierce K.A."/>
            <person name="Xavier R.J."/>
            <person name="Alm E.J."/>
        </authorList>
    </citation>
    <scope>NUCLEOTIDE SEQUENCE [LARGE SCALE GENOMIC DNA]</scope>
    <source>
        <strain evidence="1 3">BIOML-A31</strain>
    </source>
</reference>
<organism evidence="1 3">
    <name type="scientific">Bacteroides caccae</name>
    <dbReference type="NCBI Taxonomy" id="47678"/>
    <lineage>
        <taxon>Bacteria</taxon>
        <taxon>Pseudomonadati</taxon>
        <taxon>Bacteroidota</taxon>
        <taxon>Bacteroidia</taxon>
        <taxon>Bacteroidales</taxon>
        <taxon>Bacteroidaceae</taxon>
        <taxon>Bacteroides</taxon>
    </lineage>
</organism>
<dbReference type="RefSeq" id="WP_122350964.1">
    <property type="nucleotide sequence ID" value="NZ_CAXSJX010000002.1"/>
</dbReference>
<dbReference type="Gene3D" id="1.10.260.40">
    <property type="entry name" value="lambda repressor-like DNA-binding domains"/>
    <property type="match status" value="1"/>
</dbReference>
<protein>
    <submittedName>
        <fullName evidence="1">Uncharacterized protein</fullName>
    </submittedName>
</protein>
<evidence type="ECO:0000313" key="3">
    <source>
        <dbReference type="Proteomes" id="UP000475905"/>
    </source>
</evidence>
<gene>
    <name evidence="1" type="ORF">F2Y36_11420</name>
    <name evidence="2" type="ORF">NXW23_18310</name>
</gene>
<accession>A0A415SK67</accession>
<evidence type="ECO:0000313" key="1">
    <source>
        <dbReference type="EMBL" id="KAA5463035.1"/>
    </source>
</evidence>
<name>A0A415SK67_9BACE</name>
<dbReference type="Proteomes" id="UP001060260">
    <property type="component" value="Chromosome"/>
</dbReference>
<sequence>MSEERFIDRLEAFMKAEGLNANKVTVAAELSNGLLGKALKTRGSMNSDSVERILCAYTNLSAEWLMTGKGTMYVNDLPGDTFNISNSLNNDSLVFFLRDRNKELECENRRLLVENASLKTRLELLDNSEGKTG</sequence>
<evidence type="ECO:0000313" key="2">
    <source>
        <dbReference type="EMBL" id="UVQ96243.1"/>
    </source>
</evidence>
<reference evidence="2" key="2">
    <citation type="submission" date="2022-08" db="EMBL/GenBank/DDBJ databases">
        <title>Genome Sequencing of Bacteroides fragilis Group Isolates with Nanopore Technology.</title>
        <authorList>
            <person name="Tisza M.J."/>
            <person name="Smith D."/>
            <person name="Dekker J.P."/>
        </authorList>
    </citation>
    <scope>NUCLEOTIDE SEQUENCE</scope>
    <source>
        <strain evidence="2">BFG-474</strain>
    </source>
</reference>
<dbReference type="EMBL" id="CP103166">
    <property type="protein sequence ID" value="UVQ96243.1"/>
    <property type="molecule type" value="Genomic_DNA"/>
</dbReference>
<proteinExistence type="predicted"/>
<dbReference type="InterPro" id="IPR010982">
    <property type="entry name" value="Lambda_DNA-bd_dom_sf"/>
</dbReference>
<dbReference type="Proteomes" id="UP000475905">
    <property type="component" value="Unassembled WGS sequence"/>
</dbReference>
<dbReference type="AlphaFoldDB" id="A0A415SK67"/>
<dbReference type="EMBL" id="VVYP01000013">
    <property type="protein sequence ID" value="KAA5463035.1"/>
    <property type="molecule type" value="Genomic_DNA"/>
</dbReference>
<dbReference type="GO" id="GO:0003677">
    <property type="term" value="F:DNA binding"/>
    <property type="evidence" value="ECO:0007669"/>
    <property type="project" value="InterPro"/>
</dbReference>